<keyword evidence="7" id="KW-1185">Reference proteome</keyword>
<feature type="domain" description="GAR" evidence="5">
    <location>
        <begin position="752"/>
        <end position="847"/>
    </location>
</feature>
<feature type="compositionally biased region" description="Low complexity" evidence="4">
    <location>
        <begin position="520"/>
        <end position="545"/>
    </location>
</feature>
<dbReference type="GO" id="GO:0030473">
    <property type="term" value="P:nuclear migration along microtubule"/>
    <property type="evidence" value="ECO:0007669"/>
    <property type="project" value="TreeGrafter"/>
</dbReference>
<feature type="compositionally biased region" description="Low complexity" evidence="4">
    <location>
        <begin position="610"/>
        <end position="630"/>
    </location>
</feature>
<feature type="compositionally biased region" description="Low complexity" evidence="4">
    <location>
        <begin position="1"/>
        <end position="24"/>
    </location>
</feature>
<comment type="subcellular location">
    <subcellularLocation>
        <location evidence="1">Cytoplasm</location>
        <location evidence="1">Cytoskeleton</location>
    </subcellularLocation>
</comment>
<evidence type="ECO:0000256" key="2">
    <source>
        <dbReference type="ARBA" id="ARBA00022490"/>
    </source>
</evidence>
<dbReference type="AlphaFoldDB" id="A0A067Q427"/>
<organism evidence="6 7">
    <name type="scientific">Jaapia argillacea MUCL 33604</name>
    <dbReference type="NCBI Taxonomy" id="933084"/>
    <lineage>
        <taxon>Eukaryota</taxon>
        <taxon>Fungi</taxon>
        <taxon>Dikarya</taxon>
        <taxon>Basidiomycota</taxon>
        <taxon>Agaricomycotina</taxon>
        <taxon>Agaricomycetes</taxon>
        <taxon>Agaricomycetidae</taxon>
        <taxon>Jaapiales</taxon>
        <taxon>Jaapiaceae</taxon>
        <taxon>Jaapia</taxon>
    </lineage>
</organism>
<feature type="region of interest" description="Disordered" evidence="4">
    <location>
        <begin position="698"/>
        <end position="743"/>
    </location>
</feature>
<dbReference type="GO" id="GO:0005816">
    <property type="term" value="C:spindle pole body"/>
    <property type="evidence" value="ECO:0007669"/>
    <property type="project" value="TreeGrafter"/>
</dbReference>
<dbReference type="Pfam" id="PF08580">
    <property type="entry name" value="KAR9"/>
    <property type="match status" value="1"/>
</dbReference>
<proteinExistence type="predicted"/>
<dbReference type="Proteomes" id="UP000027265">
    <property type="component" value="Unassembled WGS sequence"/>
</dbReference>
<feature type="compositionally biased region" description="Polar residues" evidence="4">
    <location>
        <begin position="462"/>
        <end position="478"/>
    </location>
</feature>
<dbReference type="PROSITE" id="PS51460">
    <property type="entry name" value="GAR"/>
    <property type="match status" value="1"/>
</dbReference>
<evidence type="ECO:0000259" key="5">
    <source>
        <dbReference type="PROSITE" id="PS51460"/>
    </source>
</evidence>
<feature type="region of interest" description="Disordered" evidence="4">
    <location>
        <begin position="1"/>
        <end position="48"/>
    </location>
</feature>
<dbReference type="GO" id="GO:0008017">
    <property type="term" value="F:microtubule binding"/>
    <property type="evidence" value="ECO:0007669"/>
    <property type="project" value="InterPro"/>
</dbReference>
<feature type="compositionally biased region" description="Polar residues" evidence="4">
    <location>
        <begin position="404"/>
        <end position="413"/>
    </location>
</feature>
<protein>
    <recommendedName>
        <fullName evidence="5">GAR domain-containing protein</fullName>
    </recommendedName>
</protein>
<dbReference type="InterPro" id="IPR003108">
    <property type="entry name" value="GAR_dom"/>
</dbReference>
<dbReference type="GO" id="GO:0043332">
    <property type="term" value="C:mating projection tip"/>
    <property type="evidence" value="ECO:0007669"/>
    <property type="project" value="TreeGrafter"/>
</dbReference>
<dbReference type="PANTHER" id="PTHR37271:SF1">
    <property type="entry name" value="KARYOGAMY PROTEIN KAR9"/>
    <property type="match status" value="1"/>
</dbReference>
<accession>A0A067Q427</accession>
<name>A0A067Q427_9AGAM</name>
<evidence type="ECO:0000256" key="4">
    <source>
        <dbReference type="SAM" id="MobiDB-lite"/>
    </source>
</evidence>
<feature type="region of interest" description="Disordered" evidence="4">
    <location>
        <begin position="324"/>
        <end position="685"/>
    </location>
</feature>
<gene>
    <name evidence="6" type="ORF">JAAARDRAFT_31221</name>
</gene>
<sequence>MVSIRSASSSRSSLSSSSQHSLQIPPSPSGSSGGSSASSSKWSLNTDDEENVTITARPSLSGHPSRKSQEDLQLLAVSSRITELSYSISDIQTRIFEIQELRHQTQSSGDVSHATGVIDQALINLDERLESVAQGIKSVSETLEPLLQAEKTPTQPGTNGADNENAGLLRKHAALLVEWEGVQSESDVLREELKEDKWLTVFRTATEQAEGMMTSLEKAVNRCQHFIWQVHRRGHDDSPSPITPKLPVNMESFTQLLDAFEAKKKHYMPATTKVLSIIDKGVQDRVTKNGECLRRHAECNQRWRNLRDRITQTELEMEGTRQILLSPDLAPSESGSSNASKSTHNGYLASPPMMKSRAPSAASQLSESVSPFRRFAKKLTGRSEKKAPPISTNNTPSGPKHPTRTPSSEPTQTLRHRSSMFPFRIVPPTPISPMSPATPDRPSHKYSQSLTPESSPKKLPDTNLTMKGNRPVWNSSTKVEPPERPATLKSRRPSAAGLYGPPGGPPPTSANGSPYKRSLSRSSMGSSRPWSPVTSSISTAPSSNPSIPPMPFFRPPSRSQDSRLSVSSPRSRPKTPSQIPAPKKSTSPSSSDDDWDDEDNPTTLMQRAFSPGPSTSTSFSSISSQRSQTPNGTHIPAPRPPSRSMIPLPSFQVSTPSRPGTAMSDYRPGSSMSFRSSALRAQTPESSLRERAQQIARMAAPTPRPSVLHKMPPSSFKDSTMPRTPVSRPSSRTAGPDPAVDQNPVYLYVPSNPKDPLEAEVASIVNSIPHGLLVERIDPPARTVPKEGEEIKAIYAFTNALARKVVNVRLATMTRPGSHATTKKVMCRVGGGWQDLHLYMLNRQAGL</sequence>
<dbReference type="GO" id="GO:0005938">
    <property type="term" value="C:cell cortex"/>
    <property type="evidence" value="ECO:0007669"/>
    <property type="project" value="TreeGrafter"/>
</dbReference>
<feature type="compositionally biased region" description="Polar residues" evidence="4">
    <location>
        <begin position="445"/>
        <end position="454"/>
    </location>
</feature>
<feature type="compositionally biased region" description="Low complexity" evidence="4">
    <location>
        <begin position="555"/>
        <end position="570"/>
    </location>
</feature>
<evidence type="ECO:0000313" key="7">
    <source>
        <dbReference type="Proteomes" id="UP000027265"/>
    </source>
</evidence>
<feature type="compositionally biased region" description="Polar residues" evidence="4">
    <location>
        <begin position="716"/>
        <end position="733"/>
    </location>
</feature>
<feature type="compositionally biased region" description="Polar residues" evidence="4">
    <location>
        <begin position="333"/>
        <end position="345"/>
    </location>
</feature>
<evidence type="ECO:0000256" key="1">
    <source>
        <dbReference type="ARBA" id="ARBA00004245"/>
    </source>
</evidence>
<dbReference type="EMBL" id="KL197712">
    <property type="protein sequence ID" value="KDQ61744.1"/>
    <property type="molecule type" value="Genomic_DNA"/>
</dbReference>
<feature type="compositionally biased region" description="Acidic residues" evidence="4">
    <location>
        <begin position="591"/>
        <end position="600"/>
    </location>
</feature>
<dbReference type="SUPFAM" id="SSF143575">
    <property type="entry name" value="GAS2 domain-like"/>
    <property type="match status" value="1"/>
</dbReference>
<dbReference type="STRING" id="933084.A0A067Q427"/>
<feature type="compositionally biased region" description="Polar residues" evidence="4">
    <location>
        <begin position="670"/>
        <end position="685"/>
    </location>
</feature>
<dbReference type="HOGENOM" id="CLU_333989_0_0_1"/>
<dbReference type="InterPro" id="IPR036534">
    <property type="entry name" value="GAR_dom_sf"/>
</dbReference>
<keyword evidence="2" id="KW-0963">Cytoplasm</keyword>
<dbReference type="OrthoDB" id="5559380at2759"/>
<keyword evidence="3" id="KW-0206">Cytoskeleton</keyword>
<dbReference type="PANTHER" id="PTHR37271">
    <property type="entry name" value="KARYOGAMY PROTEIN KAR9"/>
    <property type="match status" value="1"/>
</dbReference>
<dbReference type="InterPro" id="IPR013889">
    <property type="entry name" value="Karyogamy_KAR9"/>
</dbReference>
<evidence type="ECO:0000313" key="6">
    <source>
        <dbReference type="EMBL" id="KDQ61744.1"/>
    </source>
</evidence>
<dbReference type="GO" id="GO:0051293">
    <property type="term" value="P:establishment of spindle localization"/>
    <property type="evidence" value="ECO:0007669"/>
    <property type="project" value="TreeGrafter"/>
</dbReference>
<evidence type="ECO:0000256" key="3">
    <source>
        <dbReference type="ARBA" id="ARBA00023212"/>
    </source>
</evidence>
<reference evidence="7" key="1">
    <citation type="journal article" date="2014" name="Proc. Natl. Acad. Sci. U.S.A.">
        <title>Extensive sampling of basidiomycete genomes demonstrates inadequacy of the white-rot/brown-rot paradigm for wood decay fungi.</title>
        <authorList>
            <person name="Riley R."/>
            <person name="Salamov A.A."/>
            <person name="Brown D.W."/>
            <person name="Nagy L.G."/>
            <person name="Floudas D."/>
            <person name="Held B.W."/>
            <person name="Levasseur A."/>
            <person name="Lombard V."/>
            <person name="Morin E."/>
            <person name="Otillar R."/>
            <person name="Lindquist E.A."/>
            <person name="Sun H."/>
            <person name="LaButti K.M."/>
            <person name="Schmutz J."/>
            <person name="Jabbour D."/>
            <person name="Luo H."/>
            <person name="Baker S.E."/>
            <person name="Pisabarro A.G."/>
            <person name="Walton J.D."/>
            <person name="Blanchette R.A."/>
            <person name="Henrissat B."/>
            <person name="Martin F."/>
            <person name="Cullen D."/>
            <person name="Hibbett D.S."/>
            <person name="Grigoriev I.V."/>
        </authorList>
    </citation>
    <scope>NUCLEOTIDE SEQUENCE [LARGE SCALE GENOMIC DNA]</scope>
    <source>
        <strain evidence="7">MUCL 33604</strain>
    </source>
</reference>
<dbReference type="InParanoid" id="A0A067Q427"/>